<dbReference type="InterPro" id="IPR012338">
    <property type="entry name" value="Beta-lactam/transpept-like"/>
</dbReference>
<feature type="region of interest" description="Disordered" evidence="20">
    <location>
        <begin position="643"/>
        <end position="673"/>
    </location>
</feature>
<evidence type="ECO:0000256" key="21">
    <source>
        <dbReference type="SAM" id="Phobius"/>
    </source>
</evidence>
<evidence type="ECO:0000256" key="10">
    <source>
        <dbReference type="ARBA" id="ARBA00022801"/>
    </source>
</evidence>
<dbReference type="GO" id="GO:0009252">
    <property type="term" value="P:peptidoglycan biosynthetic process"/>
    <property type="evidence" value="ECO:0007669"/>
    <property type="project" value="UniProtKB-UniPathway"/>
</dbReference>
<evidence type="ECO:0000256" key="8">
    <source>
        <dbReference type="ARBA" id="ARBA00022679"/>
    </source>
</evidence>
<dbReference type="Gene3D" id="1.10.3810.10">
    <property type="entry name" value="Biosynthetic peptidoglycan transglycosylase-like"/>
    <property type="match status" value="1"/>
</dbReference>
<dbReference type="UniPathway" id="UPA00219"/>
<dbReference type="eggNOG" id="COG5009">
    <property type="taxonomic scope" value="Bacteria"/>
</dbReference>
<dbReference type="EC" id="2.4.99.28" evidence="17"/>
<feature type="compositionally biased region" description="Polar residues" evidence="20">
    <location>
        <begin position="910"/>
        <end position="926"/>
    </location>
</feature>
<keyword evidence="7" id="KW-0328">Glycosyltransferase</keyword>
<dbReference type="SUPFAM" id="SSF53955">
    <property type="entry name" value="Lysozyme-like"/>
    <property type="match status" value="1"/>
</dbReference>
<evidence type="ECO:0000259" key="23">
    <source>
        <dbReference type="Pfam" id="PF00912"/>
    </source>
</evidence>
<comment type="similarity">
    <text evidence="3">In the C-terminal section; belongs to the transpeptidase family.</text>
</comment>
<dbReference type="InterPro" id="IPR036950">
    <property type="entry name" value="PBP_transglycosylase"/>
</dbReference>
<keyword evidence="11" id="KW-0133">Cell shape</keyword>
<dbReference type="InterPro" id="IPR023346">
    <property type="entry name" value="Lysozyme-like_dom_sf"/>
</dbReference>
<keyword evidence="8" id="KW-0808">Transferase</keyword>
<organism evidence="24 25">
    <name type="scientific">Desulfomonile tiedjei (strain ATCC 49306 / DSM 6799 / DCB-1)</name>
    <dbReference type="NCBI Taxonomy" id="706587"/>
    <lineage>
        <taxon>Bacteria</taxon>
        <taxon>Pseudomonadati</taxon>
        <taxon>Thermodesulfobacteriota</taxon>
        <taxon>Desulfomonilia</taxon>
        <taxon>Desulfomonilales</taxon>
        <taxon>Desulfomonilaceae</taxon>
        <taxon>Desulfomonile</taxon>
    </lineage>
</organism>
<dbReference type="FunFam" id="1.10.3810.10:FF:000003">
    <property type="entry name" value="Penicillin-binding protein 1a"/>
    <property type="match status" value="1"/>
</dbReference>
<dbReference type="InterPro" id="IPR001264">
    <property type="entry name" value="Glyco_trans_51"/>
</dbReference>
<feature type="compositionally biased region" description="Polar residues" evidence="20">
    <location>
        <begin position="939"/>
        <end position="951"/>
    </location>
</feature>
<keyword evidence="9 21" id="KW-0812">Transmembrane</keyword>
<evidence type="ECO:0000256" key="18">
    <source>
        <dbReference type="ARBA" id="ARBA00049902"/>
    </source>
</evidence>
<dbReference type="GO" id="GO:0016020">
    <property type="term" value="C:membrane"/>
    <property type="evidence" value="ECO:0007669"/>
    <property type="project" value="UniProtKB-SubCell"/>
</dbReference>
<keyword evidence="6" id="KW-0645">Protease</keyword>
<dbReference type="KEGG" id="dti:Desti_2724"/>
<comment type="subcellular location">
    <subcellularLocation>
        <location evidence="1">Membrane</location>
    </subcellularLocation>
</comment>
<keyword evidence="16" id="KW-0961">Cell wall biogenesis/degradation</keyword>
<reference evidence="25" key="1">
    <citation type="submission" date="2012-06" db="EMBL/GenBank/DDBJ databases">
        <title>Complete sequence of chromosome of Desulfomonile tiedjei DSM 6799.</title>
        <authorList>
            <person name="Lucas S."/>
            <person name="Copeland A."/>
            <person name="Lapidus A."/>
            <person name="Glavina del Rio T."/>
            <person name="Dalin E."/>
            <person name="Tice H."/>
            <person name="Bruce D."/>
            <person name="Goodwin L."/>
            <person name="Pitluck S."/>
            <person name="Peters L."/>
            <person name="Ovchinnikova G."/>
            <person name="Zeytun A."/>
            <person name="Lu M."/>
            <person name="Kyrpides N."/>
            <person name="Mavromatis K."/>
            <person name="Ivanova N."/>
            <person name="Brettin T."/>
            <person name="Detter J.C."/>
            <person name="Han C."/>
            <person name="Larimer F."/>
            <person name="Land M."/>
            <person name="Hauser L."/>
            <person name="Markowitz V."/>
            <person name="Cheng J.-F."/>
            <person name="Hugenholtz P."/>
            <person name="Woyke T."/>
            <person name="Wu D."/>
            <person name="Spring S."/>
            <person name="Schroeder M."/>
            <person name="Brambilla E."/>
            <person name="Klenk H.-P."/>
            <person name="Eisen J.A."/>
        </authorList>
    </citation>
    <scope>NUCLEOTIDE SEQUENCE [LARGE SCALE GENOMIC DNA]</scope>
    <source>
        <strain evidence="25">ATCC 49306 / DSM 6799 / DCB-1</strain>
    </source>
</reference>
<evidence type="ECO:0000256" key="1">
    <source>
        <dbReference type="ARBA" id="ARBA00004370"/>
    </source>
</evidence>
<accession>I4C760</accession>
<evidence type="ECO:0000256" key="14">
    <source>
        <dbReference type="ARBA" id="ARBA00023136"/>
    </source>
</evidence>
<dbReference type="Pfam" id="PF00912">
    <property type="entry name" value="Transgly"/>
    <property type="match status" value="1"/>
</dbReference>
<evidence type="ECO:0000256" key="17">
    <source>
        <dbReference type="ARBA" id="ARBA00044770"/>
    </source>
</evidence>
<dbReference type="NCBIfam" id="TIGR02074">
    <property type="entry name" value="PBP_1a_fam"/>
    <property type="match status" value="1"/>
</dbReference>
<dbReference type="InterPro" id="IPR050396">
    <property type="entry name" value="Glycosyltr_51/Transpeptidase"/>
</dbReference>
<evidence type="ECO:0000256" key="9">
    <source>
        <dbReference type="ARBA" id="ARBA00022692"/>
    </source>
</evidence>
<dbReference type="GO" id="GO:0030288">
    <property type="term" value="C:outer membrane-bounded periplasmic space"/>
    <property type="evidence" value="ECO:0007669"/>
    <property type="project" value="TreeGrafter"/>
</dbReference>
<evidence type="ECO:0000256" key="7">
    <source>
        <dbReference type="ARBA" id="ARBA00022676"/>
    </source>
</evidence>
<dbReference type="GO" id="GO:0006508">
    <property type="term" value="P:proteolysis"/>
    <property type="evidence" value="ECO:0007669"/>
    <property type="project" value="UniProtKB-KW"/>
</dbReference>
<evidence type="ECO:0000256" key="3">
    <source>
        <dbReference type="ARBA" id="ARBA00007090"/>
    </source>
</evidence>
<evidence type="ECO:0000313" key="25">
    <source>
        <dbReference type="Proteomes" id="UP000006055"/>
    </source>
</evidence>
<dbReference type="Proteomes" id="UP000006055">
    <property type="component" value="Chromosome"/>
</dbReference>
<evidence type="ECO:0000256" key="12">
    <source>
        <dbReference type="ARBA" id="ARBA00022984"/>
    </source>
</evidence>
<keyword evidence="10" id="KW-0378">Hydrolase</keyword>
<comment type="pathway">
    <text evidence="19">Glycan biosynthesis.</text>
</comment>
<feature type="domain" description="Penicillin-binding protein transpeptidase" evidence="22">
    <location>
        <begin position="429"/>
        <end position="608"/>
    </location>
</feature>
<comment type="similarity">
    <text evidence="4">In the N-terminal section; belongs to the glycosyltransferase 51 family.</text>
</comment>
<dbReference type="GO" id="GO:0008955">
    <property type="term" value="F:peptidoglycan glycosyltransferase activity"/>
    <property type="evidence" value="ECO:0007669"/>
    <property type="project" value="UniProtKB-EC"/>
</dbReference>
<evidence type="ECO:0000256" key="2">
    <source>
        <dbReference type="ARBA" id="ARBA00004752"/>
    </source>
</evidence>
<keyword evidence="14 21" id="KW-0472">Membrane</keyword>
<keyword evidence="13 21" id="KW-1133">Transmembrane helix</keyword>
<evidence type="ECO:0000256" key="15">
    <source>
        <dbReference type="ARBA" id="ARBA00023268"/>
    </source>
</evidence>
<evidence type="ECO:0000256" key="5">
    <source>
        <dbReference type="ARBA" id="ARBA00022645"/>
    </source>
</evidence>
<proteinExistence type="inferred from homology"/>
<evidence type="ECO:0000256" key="20">
    <source>
        <dbReference type="SAM" id="MobiDB-lite"/>
    </source>
</evidence>
<dbReference type="GO" id="GO:0008360">
    <property type="term" value="P:regulation of cell shape"/>
    <property type="evidence" value="ECO:0007669"/>
    <property type="project" value="UniProtKB-KW"/>
</dbReference>
<dbReference type="RefSeq" id="WP_014810541.1">
    <property type="nucleotide sequence ID" value="NC_018025.1"/>
</dbReference>
<dbReference type="InterPro" id="IPR001460">
    <property type="entry name" value="PCN-bd_Tpept"/>
</dbReference>
<evidence type="ECO:0000313" key="24">
    <source>
        <dbReference type="EMBL" id="AFM25401.1"/>
    </source>
</evidence>
<dbReference type="eggNOG" id="COG3266">
    <property type="taxonomic scope" value="Bacteria"/>
</dbReference>
<dbReference type="STRING" id="706587.Desti_2724"/>
<dbReference type="GO" id="GO:0008658">
    <property type="term" value="F:penicillin binding"/>
    <property type="evidence" value="ECO:0007669"/>
    <property type="project" value="InterPro"/>
</dbReference>
<keyword evidence="25" id="KW-1185">Reference proteome</keyword>
<evidence type="ECO:0000256" key="4">
    <source>
        <dbReference type="ARBA" id="ARBA00007739"/>
    </source>
</evidence>
<evidence type="ECO:0000256" key="19">
    <source>
        <dbReference type="ARBA" id="ARBA00060592"/>
    </source>
</evidence>
<evidence type="ECO:0000256" key="11">
    <source>
        <dbReference type="ARBA" id="ARBA00022960"/>
    </source>
</evidence>
<dbReference type="Pfam" id="PF00905">
    <property type="entry name" value="Transpeptidase"/>
    <property type="match status" value="1"/>
</dbReference>
<feature type="transmembrane region" description="Helical" evidence="21">
    <location>
        <begin position="12"/>
        <end position="43"/>
    </location>
</feature>
<evidence type="ECO:0000259" key="22">
    <source>
        <dbReference type="Pfam" id="PF00905"/>
    </source>
</evidence>
<dbReference type="AlphaFoldDB" id="I4C760"/>
<dbReference type="OrthoDB" id="9766909at2"/>
<feature type="region of interest" description="Disordered" evidence="20">
    <location>
        <begin position="851"/>
        <end position="964"/>
    </location>
</feature>
<comment type="catalytic activity">
    <reaction evidence="18">
        <text>[GlcNAc-(1-&gt;4)-Mur2Ac(oyl-L-Ala-gamma-D-Glu-L-Lys-D-Ala-D-Ala)](n)-di-trans,octa-cis-undecaprenyl diphosphate + beta-D-GlcNAc-(1-&gt;4)-Mur2Ac(oyl-L-Ala-gamma-D-Glu-L-Lys-D-Ala-D-Ala)-di-trans,octa-cis-undecaprenyl diphosphate = [GlcNAc-(1-&gt;4)-Mur2Ac(oyl-L-Ala-gamma-D-Glu-L-Lys-D-Ala-D-Ala)](n+1)-di-trans,octa-cis-undecaprenyl diphosphate + di-trans,octa-cis-undecaprenyl diphosphate + H(+)</text>
        <dbReference type="Rhea" id="RHEA:23708"/>
        <dbReference type="Rhea" id="RHEA-COMP:9602"/>
        <dbReference type="Rhea" id="RHEA-COMP:9603"/>
        <dbReference type="ChEBI" id="CHEBI:15378"/>
        <dbReference type="ChEBI" id="CHEBI:58405"/>
        <dbReference type="ChEBI" id="CHEBI:60033"/>
        <dbReference type="ChEBI" id="CHEBI:78435"/>
        <dbReference type="EC" id="2.4.99.28"/>
    </reaction>
</comment>
<dbReference type="PANTHER" id="PTHR32282:SF27">
    <property type="entry name" value="PENICILLIN-BINDING PROTEIN 1A"/>
    <property type="match status" value="1"/>
</dbReference>
<evidence type="ECO:0000256" key="16">
    <source>
        <dbReference type="ARBA" id="ARBA00023316"/>
    </source>
</evidence>
<sequence length="964" mass="107488">MKLLGKNRAAKFVFTVFFLIPLVVAIQIPIFAAGAALGTYLVFSQNLPDIPTLQSYEPRTVSTFYADDGTVIGIFYKQKRFVVELEQIPPHVILAFLAAEDSRFYEHSGIDWYSVGRAIVRNISAGRITQGGSTITMQVTRNFLLSRERTFSRKIREFILAPQLEAAWGKKKILYVYLNEIYLGEGCHGVEAAARGYFDKPVEHLTVSEAALIAGLVASPSRYNPFKSEELARQRQATVLGRMAKFGFLTEEQRKKALEEPLKFRKEVVRPFDVVPDFAEAVRRYIVRKYGEERLYNEGLKVFTTCRVDYQKQAFEALEKGLQEIRGRQKNLAIVRTIPKEQISELLQRRSTPELHEGNVYQGVVTRVIVHKTKNMDLEVWLSKKLRGMVRLDHVNQAFKVGQVLALKFDKFADDVPLFLLDNDPKLQGALVCIENKTGFVRALVGGASMEQFKFNRATQAKRQPGSSFKPLIYSAAIEEKSYSPATIIIDEPTEFELENPGEEWEPRNAGGDFLGPLSLRRALELSRNICTAKILFDVGLDPVIDLARRMGITADLGRNLSLSLGTSEVSLFELTSAYTVFPNSGVHLEPVLVKRIEDRFGNVLEENSEVPLLDESAIPRPVPREEFREQAALLDSRFDSRPSQITGPGVGGKQPAAGEIKEEDTVRNSGGRKVVAALSPQTAYVMTSLLQGGVRHGTGARISNYVKRKDLAGKTGTTNNAEDTWFIGFNPDYTTGVWVGFDEKRPVGNREEGARAALPIWGYFMRKVLENRPEREFPVPPDITFKEMLTFTGNVSEGFTPKVVREPVYSPFSDLTLVTSPLDPPERLAEYRGIVIPGQYGQGAYLQMLPPGVQQTQPTGATPLHPMDGRNLFPEGSRPAPPAPNPGFQAPPGNPYQPVRPTAPPAQSVLPQRQQESMPPTQANPNLPPQRRPDDSRTSAGPRSYPTYQPFTPAPRSPVSNPQ</sequence>
<dbReference type="SUPFAM" id="SSF56601">
    <property type="entry name" value="beta-lactamase/transpeptidase-like"/>
    <property type="match status" value="1"/>
</dbReference>
<keyword evidence="5" id="KW-0121">Carboxypeptidase</keyword>
<comment type="pathway">
    <text evidence="2">Cell wall biogenesis; peptidoglycan biosynthesis.</text>
</comment>
<evidence type="ECO:0000256" key="6">
    <source>
        <dbReference type="ARBA" id="ARBA00022670"/>
    </source>
</evidence>
<evidence type="ECO:0000256" key="13">
    <source>
        <dbReference type="ARBA" id="ARBA00022989"/>
    </source>
</evidence>
<dbReference type="HOGENOM" id="CLU_006354_2_4_7"/>
<dbReference type="GO" id="GO:0071555">
    <property type="term" value="P:cell wall organization"/>
    <property type="evidence" value="ECO:0007669"/>
    <property type="project" value="UniProtKB-KW"/>
</dbReference>
<dbReference type="PANTHER" id="PTHR32282">
    <property type="entry name" value="BINDING PROTEIN TRANSPEPTIDASE, PUTATIVE-RELATED"/>
    <property type="match status" value="1"/>
</dbReference>
<dbReference type="PATRIC" id="fig|706587.4.peg.3111"/>
<name>I4C760_DESTA</name>
<dbReference type="EMBL" id="CP003360">
    <property type="protein sequence ID" value="AFM25401.1"/>
    <property type="molecule type" value="Genomic_DNA"/>
</dbReference>
<dbReference type="Gene3D" id="3.40.710.10">
    <property type="entry name" value="DD-peptidase/beta-lactamase superfamily"/>
    <property type="match status" value="2"/>
</dbReference>
<keyword evidence="12" id="KW-0573">Peptidoglycan synthesis</keyword>
<protein>
    <recommendedName>
        <fullName evidence="17">peptidoglycan glycosyltransferase</fullName>
        <ecNumber evidence="17">2.4.99.28</ecNumber>
    </recommendedName>
</protein>
<keyword evidence="15" id="KW-0511">Multifunctional enzyme</keyword>
<gene>
    <name evidence="24" type="ordered locus">Desti_2724</name>
</gene>
<dbReference type="GO" id="GO:0004180">
    <property type="term" value="F:carboxypeptidase activity"/>
    <property type="evidence" value="ECO:0007669"/>
    <property type="project" value="UniProtKB-KW"/>
</dbReference>
<feature type="domain" description="Glycosyl transferase family 51" evidence="23">
    <location>
        <begin position="69"/>
        <end position="243"/>
    </location>
</feature>